<keyword evidence="9" id="KW-1185">Reference proteome</keyword>
<dbReference type="Proteomes" id="UP000005744">
    <property type="component" value="Unassembled WGS sequence"/>
</dbReference>
<keyword evidence="2" id="KW-0547">Nucleotide-binding</keyword>
<evidence type="ECO:0000259" key="7">
    <source>
        <dbReference type="PROSITE" id="PS51733"/>
    </source>
</evidence>
<dbReference type="HOGENOM" id="CLU_051096_4_0_6"/>
<evidence type="ECO:0000256" key="2">
    <source>
        <dbReference type="ARBA" id="ARBA00022741"/>
    </source>
</evidence>
<dbReference type="EC" id="6.3.4.15" evidence="5"/>
<organism evidence="8 9">
    <name type="scientific">Beggiatoa alba B18LD</name>
    <dbReference type="NCBI Taxonomy" id="395493"/>
    <lineage>
        <taxon>Bacteria</taxon>
        <taxon>Pseudomonadati</taxon>
        <taxon>Pseudomonadota</taxon>
        <taxon>Gammaproteobacteria</taxon>
        <taxon>Thiotrichales</taxon>
        <taxon>Thiotrichaceae</taxon>
        <taxon>Beggiatoa</taxon>
    </lineage>
</organism>
<evidence type="ECO:0000256" key="4">
    <source>
        <dbReference type="ARBA" id="ARBA00023267"/>
    </source>
</evidence>
<keyword evidence="1 8" id="KW-0436">Ligase</keyword>
<dbReference type="RefSeq" id="WP_002683249.1">
    <property type="nucleotide sequence ID" value="NZ_JH600070.1"/>
</dbReference>
<gene>
    <name evidence="8" type="ORF">BegalDRAFT_0455</name>
</gene>
<dbReference type="AlphaFoldDB" id="I3CCN1"/>
<dbReference type="OrthoDB" id="9807064at2"/>
<dbReference type="eggNOG" id="COG0340">
    <property type="taxonomic scope" value="Bacteria"/>
</dbReference>
<dbReference type="InterPro" id="IPR008988">
    <property type="entry name" value="Transcriptional_repressor_C"/>
</dbReference>
<protein>
    <recommendedName>
        <fullName evidence="5">biotin--[biotin carboxyl-carrier protein] ligase</fullName>
        <ecNumber evidence="5">6.3.4.15</ecNumber>
    </recommendedName>
</protein>
<evidence type="ECO:0000256" key="5">
    <source>
        <dbReference type="ARBA" id="ARBA00024227"/>
    </source>
</evidence>
<evidence type="ECO:0000256" key="6">
    <source>
        <dbReference type="ARBA" id="ARBA00047846"/>
    </source>
</evidence>
<evidence type="ECO:0000256" key="3">
    <source>
        <dbReference type="ARBA" id="ARBA00022840"/>
    </source>
</evidence>
<dbReference type="GO" id="GO:0005524">
    <property type="term" value="F:ATP binding"/>
    <property type="evidence" value="ECO:0007669"/>
    <property type="project" value="UniProtKB-KW"/>
</dbReference>
<accession>I3CCN1</accession>
<comment type="catalytic activity">
    <reaction evidence="6">
        <text>biotin + L-lysyl-[protein] + ATP = N(6)-biotinyl-L-lysyl-[protein] + AMP + diphosphate + H(+)</text>
        <dbReference type="Rhea" id="RHEA:11756"/>
        <dbReference type="Rhea" id="RHEA-COMP:9752"/>
        <dbReference type="Rhea" id="RHEA-COMP:10505"/>
        <dbReference type="ChEBI" id="CHEBI:15378"/>
        <dbReference type="ChEBI" id="CHEBI:29969"/>
        <dbReference type="ChEBI" id="CHEBI:30616"/>
        <dbReference type="ChEBI" id="CHEBI:33019"/>
        <dbReference type="ChEBI" id="CHEBI:57586"/>
        <dbReference type="ChEBI" id="CHEBI:83144"/>
        <dbReference type="ChEBI" id="CHEBI:456215"/>
        <dbReference type="EC" id="6.3.4.15"/>
    </reaction>
</comment>
<dbReference type="SUPFAM" id="SSF55681">
    <property type="entry name" value="Class II aaRS and biotin synthetases"/>
    <property type="match status" value="1"/>
</dbReference>
<dbReference type="InterPro" id="IPR045864">
    <property type="entry name" value="aa-tRNA-synth_II/BPL/LPL"/>
</dbReference>
<dbReference type="GO" id="GO:0004077">
    <property type="term" value="F:biotin--[biotin carboxyl-carrier protein] ligase activity"/>
    <property type="evidence" value="ECO:0007669"/>
    <property type="project" value="UniProtKB-EC"/>
</dbReference>
<dbReference type="Pfam" id="PF02237">
    <property type="entry name" value="BPL_C"/>
    <property type="match status" value="1"/>
</dbReference>
<dbReference type="CDD" id="cd16442">
    <property type="entry name" value="BPL"/>
    <property type="match status" value="1"/>
</dbReference>
<dbReference type="GO" id="GO:0005737">
    <property type="term" value="C:cytoplasm"/>
    <property type="evidence" value="ECO:0007669"/>
    <property type="project" value="TreeGrafter"/>
</dbReference>
<dbReference type="PANTHER" id="PTHR12835:SF5">
    <property type="entry name" value="BIOTIN--PROTEIN LIGASE"/>
    <property type="match status" value="1"/>
</dbReference>
<evidence type="ECO:0000313" key="9">
    <source>
        <dbReference type="Proteomes" id="UP000005744"/>
    </source>
</evidence>
<dbReference type="Gene3D" id="1.10.10.10">
    <property type="entry name" value="Winged helix-like DNA-binding domain superfamily/Winged helix DNA-binding domain"/>
    <property type="match status" value="1"/>
</dbReference>
<dbReference type="InterPro" id="IPR003142">
    <property type="entry name" value="BPL_C"/>
</dbReference>
<evidence type="ECO:0000256" key="1">
    <source>
        <dbReference type="ARBA" id="ARBA00022598"/>
    </source>
</evidence>
<dbReference type="Pfam" id="PF03099">
    <property type="entry name" value="BPL_LplA_LipB"/>
    <property type="match status" value="1"/>
</dbReference>
<keyword evidence="4" id="KW-0092">Biotin</keyword>
<dbReference type="SUPFAM" id="SSF50037">
    <property type="entry name" value="C-terminal domain of transcriptional repressors"/>
    <property type="match status" value="1"/>
</dbReference>
<sequence length="319" mass="35210">MLNLLLQQLADGQVHSLTQLATSLHKSPLQVADMLMALQSYGLSLQAVTDEAYQWSHPIPLLDATQLKANLSPEVRQHIQTLQVFAVIDSTSRHLHAQASDPHKIAICLADYQTAGYGRQGKTWVSPFASGICLSFKQRYAQPCQLVGLNIAIAIVLARFLQQQGAVGLQIKWPNDILWQGQKLAGILLENRPLTTGACEMVLGIGLNVCFPLPLPILEYPIVDLRTVMGQTQNRQALVIALIEQLIPHLLAYGRRGLTPYLPDWQAFDYLAGQQVTLTTPQIQIQGIACGIDAQGALLLEDVNHQRQRYVYGDVSVKL</sequence>
<evidence type="ECO:0000313" key="8">
    <source>
        <dbReference type="EMBL" id="EIJ41374.1"/>
    </source>
</evidence>
<dbReference type="Gene3D" id="3.30.930.10">
    <property type="entry name" value="Bira Bifunctional Protein, Domain 2"/>
    <property type="match status" value="1"/>
</dbReference>
<dbReference type="InterPro" id="IPR036388">
    <property type="entry name" value="WH-like_DNA-bd_sf"/>
</dbReference>
<reference evidence="8 9" key="1">
    <citation type="submission" date="2011-11" db="EMBL/GenBank/DDBJ databases">
        <title>Improved High-Quality Draft sequence of Beggiatoa alba B18lD.</title>
        <authorList>
            <consortium name="US DOE Joint Genome Institute"/>
            <person name="Lucas S."/>
            <person name="Han J."/>
            <person name="Lapidus A."/>
            <person name="Cheng J.-F."/>
            <person name="Goodwin L."/>
            <person name="Pitluck S."/>
            <person name="Peters L."/>
            <person name="Mikhailova N."/>
            <person name="Held B."/>
            <person name="Detter J.C."/>
            <person name="Han C."/>
            <person name="Tapia R."/>
            <person name="Land M."/>
            <person name="Hauser L."/>
            <person name="Kyrpides N."/>
            <person name="Ivanova N."/>
            <person name="Pagani I."/>
            <person name="Samuel K."/>
            <person name="Teske A."/>
            <person name="Mueller J."/>
            <person name="Woyke T."/>
        </authorList>
    </citation>
    <scope>NUCLEOTIDE SEQUENCE [LARGE SCALE GENOMIC DNA]</scope>
    <source>
        <strain evidence="8 9">B18LD</strain>
    </source>
</reference>
<feature type="domain" description="BPL/LPL catalytic" evidence="7">
    <location>
        <begin position="73"/>
        <end position="254"/>
    </location>
</feature>
<dbReference type="EMBL" id="JH600070">
    <property type="protein sequence ID" value="EIJ41374.1"/>
    <property type="molecule type" value="Genomic_DNA"/>
</dbReference>
<dbReference type="STRING" id="395493.BegalDRAFT_0455"/>
<dbReference type="PANTHER" id="PTHR12835">
    <property type="entry name" value="BIOTIN PROTEIN LIGASE"/>
    <property type="match status" value="1"/>
</dbReference>
<keyword evidence="3" id="KW-0067">ATP-binding</keyword>
<proteinExistence type="predicted"/>
<dbReference type="NCBIfam" id="TIGR00121">
    <property type="entry name" value="birA_ligase"/>
    <property type="match status" value="1"/>
</dbReference>
<name>I3CCN1_9GAMM</name>
<dbReference type="PROSITE" id="PS51733">
    <property type="entry name" value="BPL_LPL_CATALYTIC"/>
    <property type="match status" value="1"/>
</dbReference>
<dbReference type="InterPro" id="IPR004408">
    <property type="entry name" value="Biotin_CoA_COase_ligase"/>
</dbReference>
<dbReference type="InterPro" id="IPR004143">
    <property type="entry name" value="BPL_LPL_catalytic"/>
</dbReference>
<dbReference type="Gene3D" id="2.30.30.100">
    <property type="match status" value="1"/>
</dbReference>